<keyword evidence="2" id="KW-1185">Reference proteome</keyword>
<gene>
    <name evidence="1" type="ORF">CLV57_2385</name>
</gene>
<organism evidence="1 2">
    <name type="scientific">Mucilaginibacter auburnensis</name>
    <dbReference type="NCBI Taxonomy" id="1457233"/>
    <lineage>
        <taxon>Bacteria</taxon>
        <taxon>Pseudomonadati</taxon>
        <taxon>Bacteroidota</taxon>
        <taxon>Sphingobacteriia</taxon>
        <taxon>Sphingobacteriales</taxon>
        <taxon>Sphingobacteriaceae</taxon>
        <taxon>Mucilaginibacter</taxon>
    </lineage>
</organism>
<dbReference type="PROSITE" id="PS51257">
    <property type="entry name" value="PROKAR_LIPOPROTEIN"/>
    <property type="match status" value="1"/>
</dbReference>
<evidence type="ECO:0000313" key="1">
    <source>
        <dbReference type="EMBL" id="PJJ79258.1"/>
    </source>
</evidence>
<comment type="caution">
    <text evidence="1">The sequence shown here is derived from an EMBL/GenBank/DDBJ whole genome shotgun (WGS) entry which is preliminary data.</text>
</comment>
<dbReference type="OrthoDB" id="1244749at2"/>
<accession>A0A2H9VLP0</accession>
<dbReference type="Proteomes" id="UP000242687">
    <property type="component" value="Unassembled WGS sequence"/>
</dbReference>
<dbReference type="EMBL" id="PGFJ01000002">
    <property type="protein sequence ID" value="PJJ79258.1"/>
    <property type="molecule type" value="Genomic_DNA"/>
</dbReference>
<name>A0A2H9VLP0_9SPHI</name>
<proteinExistence type="predicted"/>
<dbReference type="AlphaFoldDB" id="A0A2H9VLP0"/>
<reference evidence="1 2" key="1">
    <citation type="submission" date="2017-11" db="EMBL/GenBank/DDBJ databases">
        <title>Genomic Encyclopedia of Archaeal and Bacterial Type Strains, Phase II (KMG-II): From Individual Species to Whole Genera.</title>
        <authorList>
            <person name="Goeker M."/>
        </authorList>
    </citation>
    <scope>NUCLEOTIDE SEQUENCE [LARGE SCALE GENOMIC DNA]</scope>
    <source>
        <strain evidence="1 2">DSM 28175</strain>
    </source>
</reference>
<evidence type="ECO:0008006" key="3">
    <source>
        <dbReference type="Google" id="ProtNLM"/>
    </source>
</evidence>
<sequence>MNIKVNISAVLALIFLLFSCKEKPRTDLAKITFKEQAANLISYDDVYVGGIDNFDAPMSFALQATESNSFAFNGVKIDSANITFQLRSDKIRKDTLLYQGGATINQEHIKNSADLKKLLNKYQADSVIYAYRIRLKKPELQSAILTQLVKLYGPGTKNPNTDNGLYWNLKNQHRFIFFNPDYRSLIVVDNTRLSKTCYWDPTTGNIDMGGCDIEQYKANILK</sequence>
<dbReference type="RefSeq" id="WP_100341614.1">
    <property type="nucleotide sequence ID" value="NZ_PGFJ01000002.1"/>
</dbReference>
<protein>
    <recommendedName>
        <fullName evidence="3">Lipoprotein</fullName>
    </recommendedName>
</protein>
<evidence type="ECO:0000313" key="2">
    <source>
        <dbReference type="Proteomes" id="UP000242687"/>
    </source>
</evidence>